<accession>A0A284S2M0</accession>
<reference evidence="3" key="1">
    <citation type="journal article" date="2017" name="Nat. Ecol. Evol.">
        <title>Genome expansion and lineage-specific genetic innovations in the forest pathogenic fungi Armillaria.</title>
        <authorList>
            <person name="Sipos G."/>
            <person name="Prasanna A.N."/>
            <person name="Walter M.C."/>
            <person name="O'Connor E."/>
            <person name="Balint B."/>
            <person name="Krizsan K."/>
            <person name="Kiss B."/>
            <person name="Hess J."/>
            <person name="Varga T."/>
            <person name="Slot J."/>
            <person name="Riley R."/>
            <person name="Boka B."/>
            <person name="Rigling D."/>
            <person name="Barry K."/>
            <person name="Lee J."/>
            <person name="Mihaltcheva S."/>
            <person name="LaButti K."/>
            <person name="Lipzen A."/>
            <person name="Waldron R."/>
            <person name="Moloney N.M."/>
            <person name="Sperisen C."/>
            <person name="Kredics L."/>
            <person name="Vagvoelgyi C."/>
            <person name="Patrignani A."/>
            <person name="Fitzpatrick D."/>
            <person name="Nagy I."/>
            <person name="Doyle S."/>
            <person name="Anderson J.B."/>
            <person name="Grigoriev I.V."/>
            <person name="Gueldener U."/>
            <person name="Muensterkoetter M."/>
            <person name="Nagy L.G."/>
        </authorList>
    </citation>
    <scope>NUCLEOTIDE SEQUENCE [LARGE SCALE GENOMIC DNA]</scope>
    <source>
        <strain evidence="3">C18/9</strain>
    </source>
</reference>
<evidence type="ECO:0000259" key="1">
    <source>
        <dbReference type="Pfam" id="PF17667"/>
    </source>
</evidence>
<evidence type="ECO:0000313" key="2">
    <source>
        <dbReference type="EMBL" id="SJL15260.1"/>
    </source>
</evidence>
<feature type="domain" description="Fungal-type protein kinase" evidence="1">
    <location>
        <begin position="152"/>
        <end position="294"/>
    </location>
</feature>
<sequence length="298" mass="33561">MPAANRISRFPPFSVYSSDRADKNLFDCIEQTLKELDQSMESHWIGPMPPEEFLSTLPSDTGSSPEFSGIFDSLPQEFADIEDLQSLFFSLLSPLFRSTGNRGHVDLIDQSNNRHLNWNFDAAKEEPFNDPPACNTCQQYPWIVNTPPATSTRGRMIEHARDLYASQRRSHLYSILIGQTCARFLRWDRGTVLVSRSFPYRQQPHLLIAFLSRFAELSPAEVGYDNTTTLASAEEKTLARGALRDYLDPFRPCQFFKIHVPDTLGPGCDVIIGPPIAEATTVVGRCTTGFPAYNMATR</sequence>
<name>A0A284S2M0_ARMOS</name>
<dbReference type="EMBL" id="FUEG01000027">
    <property type="protein sequence ID" value="SJL15260.1"/>
    <property type="molecule type" value="Genomic_DNA"/>
</dbReference>
<dbReference type="AlphaFoldDB" id="A0A284S2M0"/>
<dbReference type="Pfam" id="PF17667">
    <property type="entry name" value="Pkinase_fungal"/>
    <property type="match status" value="1"/>
</dbReference>
<organism evidence="2 3">
    <name type="scientific">Armillaria ostoyae</name>
    <name type="common">Armillaria root rot fungus</name>
    <dbReference type="NCBI Taxonomy" id="47428"/>
    <lineage>
        <taxon>Eukaryota</taxon>
        <taxon>Fungi</taxon>
        <taxon>Dikarya</taxon>
        <taxon>Basidiomycota</taxon>
        <taxon>Agaricomycotina</taxon>
        <taxon>Agaricomycetes</taxon>
        <taxon>Agaricomycetidae</taxon>
        <taxon>Agaricales</taxon>
        <taxon>Marasmiineae</taxon>
        <taxon>Physalacriaceae</taxon>
        <taxon>Armillaria</taxon>
    </lineage>
</organism>
<dbReference type="InterPro" id="IPR040976">
    <property type="entry name" value="Pkinase_fungal"/>
</dbReference>
<proteinExistence type="predicted"/>
<keyword evidence="3" id="KW-1185">Reference proteome</keyword>
<gene>
    <name evidence="2" type="ORF">ARMOST_18748</name>
</gene>
<evidence type="ECO:0000313" key="3">
    <source>
        <dbReference type="Proteomes" id="UP000219338"/>
    </source>
</evidence>
<dbReference type="OrthoDB" id="2739948at2759"/>
<dbReference type="Proteomes" id="UP000219338">
    <property type="component" value="Unassembled WGS sequence"/>
</dbReference>
<protein>
    <recommendedName>
        <fullName evidence="1">Fungal-type protein kinase domain-containing protein</fullName>
    </recommendedName>
</protein>